<evidence type="ECO:0000259" key="1">
    <source>
        <dbReference type="Pfam" id="PF00535"/>
    </source>
</evidence>
<dbReference type="Gene3D" id="3.90.550.10">
    <property type="entry name" value="Spore Coat Polysaccharide Biosynthesis Protein SpsA, Chain A"/>
    <property type="match status" value="1"/>
</dbReference>
<organism evidence="2">
    <name type="scientific">freshwater metagenome</name>
    <dbReference type="NCBI Taxonomy" id="449393"/>
    <lineage>
        <taxon>unclassified sequences</taxon>
        <taxon>metagenomes</taxon>
        <taxon>ecological metagenomes</taxon>
    </lineage>
</organism>
<name>A0A6J6CKV8_9ZZZZ</name>
<dbReference type="InterPro" id="IPR001173">
    <property type="entry name" value="Glyco_trans_2-like"/>
</dbReference>
<evidence type="ECO:0000313" key="2">
    <source>
        <dbReference type="EMBL" id="CAB4552051.1"/>
    </source>
</evidence>
<dbReference type="Pfam" id="PF00535">
    <property type="entry name" value="Glycos_transf_2"/>
    <property type="match status" value="1"/>
</dbReference>
<reference evidence="2" key="1">
    <citation type="submission" date="2020-05" db="EMBL/GenBank/DDBJ databases">
        <authorList>
            <person name="Chiriac C."/>
            <person name="Salcher M."/>
            <person name="Ghai R."/>
            <person name="Kavagutti S V."/>
        </authorList>
    </citation>
    <scope>NUCLEOTIDE SEQUENCE</scope>
</reference>
<dbReference type="PANTHER" id="PTHR48090">
    <property type="entry name" value="UNDECAPRENYL-PHOSPHATE 4-DEOXY-4-FORMAMIDO-L-ARABINOSE TRANSFERASE-RELATED"/>
    <property type="match status" value="1"/>
</dbReference>
<dbReference type="InterPro" id="IPR029044">
    <property type="entry name" value="Nucleotide-diphossugar_trans"/>
</dbReference>
<accession>A0A6J6CKV8</accession>
<dbReference type="CDD" id="cd04179">
    <property type="entry name" value="DPM_DPG-synthase_like"/>
    <property type="match status" value="1"/>
</dbReference>
<protein>
    <submittedName>
        <fullName evidence="2">Unannotated protein</fullName>
    </submittedName>
</protein>
<dbReference type="InterPro" id="IPR050256">
    <property type="entry name" value="Glycosyltransferase_2"/>
</dbReference>
<dbReference type="EMBL" id="CAEZTC010000017">
    <property type="protein sequence ID" value="CAB4552051.1"/>
    <property type="molecule type" value="Genomic_DNA"/>
</dbReference>
<dbReference type="SUPFAM" id="SSF53448">
    <property type="entry name" value="Nucleotide-diphospho-sugar transferases"/>
    <property type="match status" value="1"/>
</dbReference>
<dbReference type="AlphaFoldDB" id="A0A6J6CKV8"/>
<gene>
    <name evidence="2" type="ORF">UFOPK1572_00242</name>
</gene>
<proteinExistence type="predicted"/>
<sequence length="240" mass="25445">MLNKSNVLIIVPAFNEQASVGSVLRELLELKYNVLLISDGSTDDTASIGKLEGSHVLELPINLGVGGALRAGFKYACQHNYEAAIQVDADGQHPPDEIEALISVANDSGAHMVIGSRFVDSAGQMDVSGIRRLAMRVLSQSATAATGTPITDSTSGFRIIRQPLLEQFSLHFANNYLGDTYEAVIAAGRAGYIVVETPAGLLPRANGESTASATAAARFTLKGLGVAFLRLHKKLQPFHS</sequence>
<feature type="domain" description="Glycosyltransferase 2-like" evidence="1">
    <location>
        <begin position="9"/>
        <end position="167"/>
    </location>
</feature>
<dbReference type="PANTHER" id="PTHR48090:SF7">
    <property type="entry name" value="RFBJ PROTEIN"/>
    <property type="match status" value="1"/>
</dbReference>